<dbReference type="EC" id="2.1.1.72" evidence="1"/>
<dbReference type="InterPro" id="IPR051537">
    <property type="entry name" value="DNA_Adenine_Mtase"/>
</dbReference>
<protein>
    <recommendedName>
        <fullName evidence="1">site-specific DNA-methyltransferase (adenine-specific)</fullName>
        <ecNumber evidence="1">2.1.1.72</ecNumber>
    </recommendedName>
</protein>
<dbReference type="SUPFAM" id="SSF53335">
    <property type="entry name" value="S-adenosyl-L-methionine-dependent methyltransferases"/>
    <property type="match status" value="1"/>
</dbReference>
<reference evidence="8" key="2">
    <citation type="submission" date="2021-04" db="EMBL/GenBank/DDBJ databases">
        <authorList>
            <person name="Gilroy R."/>
        </authorList>
    </citation>
    <scope>NUCLEOTIDE SEQUENCE</scope>
    <source>
        <strain evidence="8">CHK192-9172</strain>
    </source>
</reference>
<keyword evidence="5" id="KW-0680">Restriction system</keyword>
<dbReference type="GO" id="GO:0009307">
    <property type="term" value="P:DNA restriction-modification system"/>
    <property type="evidence" value="ECO:0007669"/>
    <property type="project" value="UniProtKB-KW"/>
</dbReference>
<dbReference type="GO" id="GO:0032259">
    <property type="term" value="P:methylation"/>
    <property type="evidence" value="ECO:0007669"/>
    <property type="project" value="UniProtKB-KW"/>
</dbReference>
<dbReference type="PANTHER" id="PTHR42933">
    <property type="entry name" value="SLR6095 PROTEIN"/>
    <property type="match status" value="1"/>
</dbReference>
<dbReference type="AlphaFoldDB" id="A0A9D2D1F8"/>
<keyword evidence="3" id="KW-0808">Transferase</keyword>
<proteinExistence type="predicted"/>
<dbReference type="InterPro" id="IPR029063">
    <property type="entry name" value="SAM-dependent_MTases_sf"/>
</dbReference>
<dbReference type="EMBL" id="DXCH01000064">
    <property type="protein sequence ID" value="HIZ06784.1"/>
    <property type="molecule type" value="Genomic_DNA"/>
</dbReference>
<dbReference type="GO" id="GO:0009007">
    <property type="term" value="F:site-specific DNA-methyltransferase (adenine-specific) activity"/>
    <property type="evidence" value="ECO:0007669"/>
    <property type="project" value="UniProtKB-EC"/>
</dbReference>
<comment type="catalytic activity">
    <reaction evidence="6">
        <text>a 2'-deoxyadenosine in DNA + S-adenosyl-L-methionine = an N(6)-methyl-2'-deoxyadenosine in DNA + S-adenosyl-L-homocysteine + H(+)</text>
        <dbReference type="Rhea" id="RHEA:15197"/>
        <dbReference type="Rhea" id="RHEA-COMP:12418"/>
        <dbReference type="Rhea" id="RHEA-COMP:12419"/>
        <dbReference type="ChEBI" id="CHEBI:15378"/>
        <dbReference type="ChEBI" id="CHEBI:57856"/>
        <dbReference type="ChEBI" id="CHEBI:59789"/>
        <dbReference type="ChEBI" id="CHEBI:90615"/>
        <dbReference type="ChEBI" id="CHEBI:90616"/>
        <dbReference type="EC" id="2.1.1.72"/>
    </reaction>
</comment>
<feature type="non-terminal residue" evidence="8">
    <location>
        <position position="1"/>
    </location>
</feature>
<evidence type="ECO:0000256" key="3">
    <source>
        <dbReference type="ARBA" id="ARBA00022679"/>
    </source>
</evidence>
<organism evidence="8 9">
    <name type="scientific">Candidatus Eubacterium avistercoris</name>
    <dbReference type="NCBI Taxonomy" id="2838567"/>
    <lineage>
        <taxon>Bacteria</taxon>
        <taxon>Bacillati</taxon>
        <taxon>Bacillota</taxon>
        <taxon>Clostridia</taxon>
        <taxon>Eubacteriales</taxon>
        <taxon>Eubacteriaceae</taxon>
        <taxon>Eubacterium</taxon>
    </lineage>
</organism>
<dbReference type="Pfam" id="PF02384">
    <property type="entry name" value="N6_Mtase"/>
    <property type="match status" value="1"/>
</dbReference>
<comment type="caution">
    <text evidence="8">The sequence shown here is derived from an EMBL/GenBank/DDBJ whole genome shotgun (WGS) entry which is preliminary data.</text>
</comment>
<dbReference type="Proteomes" id="UP000824024">
    <property type="component" value="Unassembled WGS sequence"/>
</dbReference>
<evidence type="ECO:0000259" key="7">
    <source>
        <dbReference type="Pfam" id="PF02384"/>
    </source>
</evidence>
<keyword evidence="4" id="KW-0949">S-adenosyl-L-methionine</keyword>
<keyword evidence="2 8" id="KW-0489">Methyltransferase</keyword>
<evidence type="ECO:0000256" key="4">
    <source>
        <dbReference type="ARBA" id="ARBA00022691"/>
    </source>
</evidence>
<evidence type="ECO:0000256" key="1">
    <source>
        <dbReference type="ARBA" id="ARBA00011900"/>
    </source>
</evidence>
<sequence>AYQRREDIDKYAHVATMQEIEDNGFNLNIPRYVDTFEPEEEIDLNEVAAEIRKLQSKIKDIDAELKPYFDELGLDFPFDVEGK</sequence>
<gene>
    <name evidence="8" type="ORF">IAA08_02470</name>
</gene>
<evidence type="ECO:0000313" key="8">
    <source>
        <dbReference type="EMBL" id="HIZ06784.1"/>
    </source>
</evidence>
<reference evidence="8" key="1">
    <citation type="journal article" date="2021" name="PeerJ">
        <title>Extensive microbial diversity within the chicken gut microbiome revealed by metagenomics and culture.</title>
        <authorList>
            <person name="Gilroy R."/>
            <person name="Ravi A."/>
            <person name="Getino M."/>
            <person name="Pursley I."/>
            <person name="Horton D.L."/>
            <person name="Alikhan N.F."/>
            <person name="Baker D."/>
            <person name="Gharbi K."/>
            <person name="Hall N."/>
            <person name="Watson M."/>
            <person name="Adriaenssens E.M."/>
            <person name="Foster-Nyarko E."/>
            <person name="Jarju S."/>
            <person name="Secka A."/>
            <person name="Antonio M."/>
            <person name="Oren A."/>
            <person name="Chaudhuri R.R."/>
            <person name="La Ragione R."/>
            <person name="Hildebrand F."/>
            <person name="Pallen M.J."/>
        </authorList>
    </citation>
    <scope>NUCLEOTIDE SEQUENCE</scope>
    <source>
        <strain evidence="8">CHK192-9172</strain>
    </source>
</reference>
<evidence type="ECO:0000256" key="6">
    <source>
        <dbReference type="ARBA" id="ARBA00047942"/>
    </source>
</evidence>
<name>A0A9D2D1F8_9FIRM</name>
<feature type="domain" description="DNA methylase adenine-specific" evidence="7">
    <location>
        <begin position="2"/>
        <end position="40"/>
    </location>
</feature>
<evidence type="ECO:0000256" key="2">
    <source>
        <dbReference type="ARBA" id="ARBA00022603"/>
    </source>
</evidence>
<dbReference type="GO" id="GO:0008170">
    <property type="term" value="F:N-methyltransferase activity"/>
    <property type="evidence" value="ECO:0007669"/>
    <property type="project" value="InterPro"/>
</dbReference>
<dbReference type="GO" id="GO:0003677">
    <property type="term" value="F:DNA binding"/>
    <property type="evidence" value="ECO:0007669"/>
    <property type="project" value="InterPro"/>
</dbReference>
<evidence type="ECO:0000256" key="5">
    <source>
        <dbReference type="ARBA" id="ARBA00022747"/>
    </source>
</evidence>
<dbReference type="PANTHER" id="PTHR42933:SF1">
    <property type="entry name" value="SITE-SPECIFIC DNA-METHYLTRANSFERASE (ADENINE-SPECIFIC)"/>
    <property type="match status" value="1"/>
</dbReference>
<accession>A0A9D2D1F8</accession>
<dbReference type="InterPro" id="IPR003356">
    <property type="entry name" value="DNA_methylase_A-5"/>
</dbReference>
<evidence type="ECO:0000313" key="9">
    <source>
        <dbReference type="Proteomes" id="UP000824024"/>
    </source>
</evidence>
<dbReference type="Gene3D" id="3.40.50.150">
    <property type="entry name" value="Vaccinia Virus protein VP39"/>
    <property type="match status" value="1"/>
</dbReference>